<evidence type="ECO:0000313" key="1">
    <source>
        <dbReference type="EMBL" id="EGO64489.1"/>
    </source>
</evidence>
<dbReference type="Proteomes" id="UP000003240">
    <property type="component" value="Unassembled WGS sequence"/>
</dbReference>
<sequence length="48" mass="5523">MRRFAASAGCLFLSQLLLLSKLDEDHFLHLIFSGISAEILKMPRLYKK</sequence>
<accession>F7NHJ9</accession>
<dbReference type="EMBL" id="AFGF01000055">
    <property type="protein sequence ID" value="EGO64489.1"/>
    <property type="molecule type" value="Genomic_DNA"/>
</dbReference>
<organism evidence="1 2">
    <name type="scientific">Acetonema longum DSM 6540</name>
    <dbReference type="NCBI Taxonomy" id="1009370"/>
    <lineage>
        <taxon>Bacteria</taxon>
        <taxon>Bacillati</taxon>
        <taxon>Bacillota</taxon>
        <taxon>Negativicutes</taxon>
        <taxon>Acetonemataceae</taxon>
        <taxon>Acetonema</taxon>
    </lineage>
</organism>
<reference evidence="1 2" key="1">
    <citation type="journal article" date="2011" name="EMBO J.">
        <title>Structural diversity of bacterial flagellar motors.</title>
        <authorList>
            <person name="Chen S."/>
            <person name="Beeby M."/>
            <person name="Murphy G.E."/>
            <person name="Leadbetter J.R."/>
            <person name="Hendrixson D.R."/>
            <person name="Briegel A."/>
            <person name="Li Z."/>
            <person name="Shi J."/>
            <person name="Tocheva E.I."/>
            <person name="Muller A."/>
            <person name="Dobro M.J."/>
            <person name="Jensen G.J."/>
        </authorList>
    </citation>
    <scope>NUCLEOTIDE SEQUENCE [LARGE SCALE GENOMIC DNA]</scope>
    <source>
        <strain evidence="1 2">DSM 6540</strain>
    </source>
</reference>
<gene>
    <name evidence="1" type="ORF">ALO_07733</name>
</gene>
<proteinExistence type="predicted"/>
<comment type="caution">
    <text evidence="1">The sequence shown here is derived from an EMBL/GenBank/DDBJ whole genome shotgun (WGS) entry which is preliminary data.</text>
</comment>
<name>F7NHJ9_9FIRM</name>
<evidence type="ECO:0000313" key="2">
    <source>
        <dbReference type="Proteomes" id="UP000003240"/>
    </source>
</evidence>
<protein>
    <submittedName>
        <fullName evidence="1">Uncharacterized protein</fullName>
    </submittedName>
</protein>
<keyword evidence="2" id="KW-1185">Reference proteome</keyword>
<dbReference type="AlphaFoldDB" id="F7NHJ9"/>